<keyword evidence="3" id="KW-1185">Reference proteome</keyword>
<organism evidence="2 3">
    <name type="scientific">Nocardioides albus</name>
    <dbReference type="NCBI Taxonomy" id="1841"/>
    <lineage>
        <taxon>Bacteria</taxon>
        <taxon>Bacillati</taxon>
        <taxon>Actinomycetota</taxon>
        <taxon>Actinomycetes</taxon>
        <taxon>Propionibacteriales</taxon>
        <taxon>Nocardioidaceae</taxon>
        <taxon>Nocardioides</taxon>
    </lineage>
</organism>
<sequence>MCAAPALTDVLRVRGGATTRKELLDLGLRNELDTALSAGQAVALTGARVALPGLPDDKSAALAIGGVVSGLSAARVWGWSLKHEPTKIEVTVPRNSSRKARPGVVVRRRDLPSDAVGPGAITSRARTVADCARQLPFDEALCIADSALRDGLVTGLTRRDLIAEAEALPRTGRQRALDVIAVADQRAANAFESVTRAIVLPIAGLSVTPQGDLGFSDAGAEQYGDLVDARLQLLIECESWAYHSGEEPFRRDIRRYTDLVARGWTVLRFVWEDVMQRPEYVRRQVERVVTRLSTTARLR</sequence>
<feature type="domain" description="DUF559" evidence="1">
    <location>
        <begin position="225"/>
        <end position="288"/>
    </location>
</feature>
<dbReference type="Proteomes" id="UP000577707">
    <property type="component" value="Unassembled WGS sequence"/>
</dbReference>
<dbReference type="Pfam" id="PF04480">
    <property type="entry name" value="DUF559"/>
    <property type="match status" value="1"/>
</dbReference>
<evidence type="ECO:0000313" key="2">
    <source>
        <dbReference type="EMBL" id="MBB3090233.1"/>
    </source>
</evidence>
<gene>
    <name evidence="2" type="ORF">FHS12_003185</name>
</gene>
<accession>A0A7W5F9I4</accession>
<evidence type="ECO:0000259" key="1">
    <source>
        <dbReference type="Pfam" id="PF04480"/>
    </source>
</evidence>
<protein>
    <recommendedName>
        <fullName evidence="1">DUF559 domain-containing protein</fullName>
    </recommendedName>
</protein>
<dbReference type="SUPFAM" id="SSF52980">
    <property type="entry name" value="Restriction endonuclease-like"/>
    <property type="match status" value="1"/>
</dbReference>
<reference evidence="2 3" key="1">
    <citation type="submission" date="2020-08" db="EMBL/GenBank/DDBJ databases">
        <title>Genomic Encyclopedia of Type Strains, Phase III (KMG-III): the genomes of soil and plant-associated and newly described type strains.</title>
        <authorList>
            <person name="Whitman W."/>
        </authorList>
    </citation>
    <scope>NUCLEOTIDE SEQUENCE [LARGE SCALE GENOMIC DNA]</scope>
    <source>
        <strain evidence="2 3">CECT 3302</strain>
    </source>
</reference>
<name>A0A7W5F9I4_9ACTN</name>
<dbReference type="InterPro" id="IPR011335">
    <property type="entry name" value="Restrct_endonuc-II-like"/>
</dbReference>
<dbReference type="RefSeq" id="WP_183546779.1">
    <property type="nucleotide sequence ID" value="NZ_BMQT01000006.1"/>
</dbReference>
<proteinExistence type="predicted"/>
<comment type="caution">
    <text evidence="2">The sequence shown here is derived from an EMBL/GenBank/DDBJ whole genome shotgun (WGS) entry which is preliminary data.</text>
</comment>
<dbReference type="InterPro" id="IPR007569">
    <property type="entry name" value="DUF559"/>
</dbReference>
<evidence type="ECO:0000313" key="3">
    <source>
        <dbReference type="Proteomes" id="UP000577707"/>
    </source>
</evidence>
<dbReference type="AlphaFoldDB" id="A0A7W5F9I4"/>
<dbReference type="Gene3D" id="3.40.960.10">
    <property type="entry name" value="VSR Endonuclease"/>
    <property type="match status" value="1"/>
</dbReference>
<dbReference type="EMBL" id="JACHXG010000006">
    <property type="protein sequence ID" value="MBB3090233.1"/>
    <property type="molecule type" value="Genomic_DNA"/>
</dbReference>